<accession>H0EHV1</accession>
<proteinExistence type="predicted"/>
<dbReference type="HOGENOM" id="CLU_1133679_0_0_1"/>
<dbReference type="AlphaFoldDB" id="H0EHV1"/>
<protein>
    <submittedName>
        <fullName evidence="1">Uncharacterized protein</fullName>
    </submittedName>
</protein>
<dbReference type="EMBL" id="AGUE01000043">
    <property type="protein sequence ID" value="EHL01907.1"/>
    <property type="molecule type" value="Genomic_DNA"/>
</dbReference>
<name>H0EHV1_GLAL7</name>
<dbReference type="Proteomes" id="UP000005446">
    <property type="component" value="Unassembled WGS sequence"/>
</dbReference>
<sequence length="245" mass="27947">MSQQETVIDIETIAGTDTSQPPPVASDKSLENMLKEHPYFARVYGLAKKDPRDTKRFTREVFEETWGKWKPDPENSAASQKHNCAILRHDGLTWSTETFWHGLGQVDSSFLVGLEDQTTPSQMTLIIVALNHTRFDSVAHRWRAPAAPNGRLIEKIGAIFDIHPFFFDQMMSNEERSHWSQRPQGNSVIDLGYRMAAQVKQTCLLIGLDRYERSANPRFWITYALMPNRGKTCEAPYIYSSGSSH</sequence>
<organism evidence="1 2">
    <name type="scientific">Glarea lozoyensis (strain ATCC 74030 / MF5533)</name>
    <dbReference type="NCBI Taxonomy" id="1104152"/>
    <lineage>
        <taxon>Eukaryota</taxon>
        <taxon>Fungi</taxon>
        <taxon>Dikarya</taxon>
        <taxon>Ascomycota</taxon>
        <taxon>Pezizomycotina</taxon>
        <taxon>Leotiomycetes</taxon>
        <taxon>Helotiales</taxon>
        <taxon>Helotiaceae</taxon>
        <taxon>Glarea</taxon>
    </lineage>
</organism>
<dbReference type="InParanoid" id="H0EHV1"/>
<comment type="caution">
    <text evidence="1">The sequence shown here is derived from an EMBL/GenBank/DDBJ whole genome shotgun (WGS) entry which is preliminary data.</text>
</comment>
<evidence type="ECO:0000313" key="2">
    <source>
        <dbReference type="Proteomes" id="UP000005446"/>
    </source>
</evidence>
<evidence type="ECO:0000313" key="1">
    <source>
        <dbReference type="EMBL" id="EHL01907.1"/>
    </source>
</evidence>
<dbReference type="OrthoDB" id="10462858at2759"/>
<reference evidence="1 2" key="1">
    <citation type="journal article" date="2012" name="Eukaryot. Cell">
        <title>Genome sequence of the fungus Glarea lozoyensis: the first genome sequence of a species from the Helotiaceae family.</title>
        <authorList>
            <person name="Youssar L."/>
            <person name="Gruening B.A."/>
            <person name="Erxleben A."/>
            <person name="Guenther S."/>
            <person name="Huettel W."/>
        </authorList>
    </citation>
    <scope>NUCLEOTIDE SEQUENCE [LARGE SCALE GENOMIC DNA]</scope>
    <source>
        <strain evidence="2">ATCC 74030 / MF5533</strain>
    </source>
</reference>
<gene>
    <name evidence="1" type="ORF">M7I_2090</name>
</gene>
<keyword evidence="2" id="KW-1185">Reference proteome</keyword>